<evidence type="ECO:0000256" key="6">
    <source>
        <dbReference type="ARBA" id="ARBA00022723"/>
    </source>
</evidence>
<evidence type="ECO:0000256" key="2">
    <source>
        <dbReference type="ARBA" id="ARBA00004613"/>
    </source>
</evidence>
<keyword evidence="5" id="KW-0964">Secreted</keyword>
<comment type="caution">
    <text evidence="14">The sequence shown here is derived from an EMBL/GenBank/DDBJ whole genome shotgun (WGS) entry which is preliminary data.</text>
</comment>
<dbReference type="PANTHER" id="PTHR11511">
    <property type="entry name" value="LARVAL STORAGE PROTEIN/PHENOLOXIDASE"/>
    <property type="match status" value="1"/>
</dbReference>
<evidence type="ECO:0000256" key="12">
    <source>
        <dbReference type="ARBA" id="ARBA00048881"/>
    </source>
</evidence>
<dbReference type="InterPro" id="IPR036697">
    <property type="entry name" value="Hemocyanin_N_sf"/>
</dbReference>
<dbReference type="PROSITE" id="PS00209">
    <property type="entry name" value="HEMOCYANIN_1"/>
    <property type="match status" value="1"/>
</dbReference>
<evidence type="ECO:0000259" key="13">
    <source>
        <dbReference type="PROSITE" id="PS00498"/>
    </source>
</evidence>
<evidence type="ECO:0000256" key="7">
    <source>
        <dbReference type="ARBA" id="ARBA00023002"/>
    </source>
</evidence>
<keyword evidence="7" id="KW-0560">Oxidoreductase</keyword>
<dbReference type="PROSITE" id="PS00498">
    <property type="entry name" value="TYROSINASE_2"/>
    <property type="match status" value="1"/>
</dbReference>
<evidence type="ECO:0000313" key="15">
    <source>
        <dbReference type="Proteomes" id="UP001549921"/>
    </source>
</evidence>
<dbReference type="InterPro" id="IPR002227">
    <property type="entry name" value="Tyrosinase_Cu-bd"/>
</dbReference>
<comment type="catalytic activity">
    <reaction evidence="12">
        <text>L-tyrosine + O2 = L-dopaquinone + H2O</text>
        <dbReference type="Rhea" id="RHEA:18117"/>
        <dbReference type="ChEBI" id="CHEBI:15377"/>
        <dbReference type="ChEBI" id="CHEBI:15379"/>
        <dbReference type="ChEBI" id="CHEBI:57924"/>
        <dbReference type="ChEBI" id="CHEBI:58315"/>
        <dbReference type="EC" id="1.14.18.1"/>
    </reaction>
</comment>
<feature type="domain" description="Tyrosinase copper-binding" evidence="13">
    <location>
        <begin position="399"/>
        <end position="410"/>
    </location>
</feature>
<sequence>MGEVAKSFELLFDRPNEPLITPKGDNNAIFQLTEQHLPQGYESNGIELNDRFGDDAGERIPLQNLSKVPQFRVANQLPTDADFSLFLPKHQEMATEVIDVLMSVPDNQLQELLSTCVFCRTNLNPQLFNYCYSVALMHRRDTRNVKIPSFAETFPSKFLDSQVFSQAREMAAVVPQNIPRIPIIIPRDFTASDLESEHRLAYFREDIGINLHHWHWHLVYPFTASDRAIVAKDRRGELFFYMHQQIIARYNCERLNNSLKRVEKFSNWREPIPEAYFPKLDSLTSSRGWPPRQANMVWQDMDRPVDGLKITVRDMENWRTNIEEAIATGMVRLPNGGVMDLNIDVLGNMIEASILSPNRDLYGSLHNNGHSFAAYMHDPNHRYLESFSVMADEATTMRDPFFYRWHAFIDDIFQKHKESNFVRPYSQSELGNPGVQVMSAAIETQGSRQQNELNTFWMSSDVDLSRGLDFSNRGPVYARFTHLNHKPFQYVINVNNTGNARRTTVRIFISPKVDERNQPWILSDQRKMFIEMDRFVTPRTLPNIMMSSTYVL</sequence>
<dbReference type="FunFam" id="1.10.1280.10:FF:000004">
    <property type="entry name" value="Hemocyanin subunit 2"/>
    <property type="match status" value="1"/>
</dbReference>
<gene>
    <name evidence="14" type="ORF">ABMA28_008700</name>
</gene>
<dbReference type="Gene3D" id="2.60.40.1520">
    <property type="entry name" value="Hemocyanin, C-terminal domain"/>
    <property type="match status" value="1"/>
</dbReference>
<proteinExistence type="inferred from homology"/>
<evidence type="ECO:0000256" key="1">
    <source>
        <dbReference type="ARBA" id="ARBA00001973"/>
    </source>
</evidence>
<dbReference type="InterPro" id="IPR037020">
    <property type="entry name" value="Hemocyanin_C_sf"/>
</dbReference>
<dbReference type="InterPro" id="IPR014756">
    <property type="entry name" value="Ig_E-set"/>
</dbReference>
<reference evidence="14 15" key="1">
    <citation type="submission" date="2024-06" db="EMBL/GenBank/DDBJ databases">
        <title>A chromosome-level genome assembly of beet webworm, Loxostege sticticalis.</title>
        <authorList>
            <person name="Zhang Y."/>
        </authorList>
    </citation>
    <scope>NUCLEOTIDE SEQUENCE [LARGE SCALE GENOMIC DNA]</scope>
    <source>
        <strain evidence="14">AQ028</strain>
        <tissue evidence="14">Male pupae</tissue>
    </source>
</reference>
<evidence type="ECO:0000256" key="9">
    <source>
        <dbReference type="ARBA" id="ARBA00023033"/>
    </source>
</evidence>
<name>A0ABD0SI44_LOXSC</name>
<comment type="catalytic activity">
    <reaction evidence="11">
        <text>2 L-dopa + O2 = 2 L-dopaquinone + 2 H2O</text>
        <dbReference type="Rhea" id="RHEA:34287"/>
        <dbReference type="ChEBI" id="CHEBI:15377"/>
        <dbReference type="ChEBI" id="CHEBI:15379"/>
        <dbReference type="ChEBI" id="CHEBI:57504"/>
        <dbReference type="ChEBI" id="CHEBI:57924"/>
        <dbReference type="EC" id="1.14.18.1"/>
    </reaction>
</comment>
<dbReference type="EC" id="1.14.18.1" evidence="4"/>
<organism evidence="14 15">
    <name type="scientific">Loxostege sticticalis</name>
    <name type="common">Beet webworm moth</name>
    <dbReference type="NCBI Taxonomy" id="481309"/>
    <lineage>
        <taxon>Eukaryota</taxon>
        <taxon>Metazoa</taxon>
        <taxon>Ecdysozoa</taxon>
        <taxon>Arthropoda</taxon>
        <taxon>Hexapoda</taxon>
        <taxon>Insecta</taxon>
        <taxon>Pterygota</taxon>
        <taxon>Neoptera</taxon>
        <taxon>Endopterygota</taxon>
        <taxon>Lepidoptera</taxon>
        <taxon>Glossata</taxon>
        <taxon>Ditrysia</taxon>
        <taxon>Pyraloidea</taxon>
        <taxon>Crambidae</taxon>
        <taxon>Pyraustinae</taxon>
        <taxon>Loxostege</taxon>
    </lineage>
</organism>
<keyword evidence="8" id="KW-0186">Copper</keyword>
<dbReference type="GO" id="GO:0046872">
    <property type="term" value="F:metal ion binding"/>
    <property type="evidence" value="ECO:0007669"/>
    <property type="project" value="UniProtKB-KW"/>
</dbReference>
<dbReference type="InterPro" id="IPR013788">
    <property type="entry name" value="Hemocyanin/hexamerin"/>
</dbReference>
<evidence type="ECO:0000256" key="8">
    <source>
        <dbReference type="ARBA" id="ARBA00023008"/>
    </source>
</evidence>
<dbReference type="Gene3D" id="1.20.1370.10">
    <property type="entry name" value="Hemocyanin, N-terminal domain"/>
    <property type="match status" value="1"/>
</dbReference>
<keyword evidence="10" id="KW-1015">Disulfide bond</keyword>
<dbReference type="SUPFAM" id="SSF48050">
    <property type="entry name" value="Hemocyanin, N-terminal domain"/>
    <property type="match status" value="1"/>
</dbReference>
<dbReference type="Gene3D" id="1.10.1280.10">
    <property type="entry name" value="Di-copper center containing domain from catechol oxidase"/>
    <property type="match status" value="1"/>
</dbReference>
<comment type="cofactor">
    <cofactor evidence="1">
        <name>Cu(2+)</name>
        <dbReference type="ChEBI" id="CHEBI:29036"/>
    </cofactor>
</comment>
<keyword evidence="9" id="KW-0503">Monooxygenase</keyword>
<dbReference type="InterPro" id="IPR005204">
    <property type="entry name" value="Hemocyanin_N"/>
</dbReference>
<dbReference type="Pfam" id="PF03723">
    <property type="entry name" value="Hemocyanin_C"/>
    <property type="match status" value="1"/>
</dbReference>
<dbReference type="InterPro" id="IPR000896">
    <property type="entry name" value="Hemocyanin/hexamerin_mid_dom"/>
</dbReference>
<protein>
    <recommendedName>
        <fullName evidence="4">tyrosinase</fullName>
        <ecNumber evidence="4">1.14.18.1</ecNumber>
    </recommendedName>
</protein>
<dbReference type="PRINTS" id="PR00187">
    <property type="entry name" value="HAEMOCYANIN"/>
</dbReference>
<dbReference type="InterPro" id="IPR005203">
    <property type="entry name" value="Hemocyanin_C"/>
</dbReference>
<evidence type="ECO:0000313" key="14">
    <source>
        <dbReference type="EMBL" id="KAL0818191.1"/>
    </source>
</evidence>
<keyword evidence="6" id="KW-0479">Metal-binding</keyword>
<dbReference type="InterPro" id="IPR008922">
    <property type="entry name" value="Di-copper_centre_dom_sf"/>
</dbReference>
<evidence type="ECO:0000256" key="3">
    <source>
        <dbReference type="ARBA" id="ARBA00009928"/>
    </source>
</evidence>
<evidence type="ECO:0000256" key="5">
    <source>
        <dbReference type="ARBA" id="ARBA00022525"/>
    </source>
</evidence>
<dbReference type="GO" id="GO:0006582">
    <property type="term" value="P:melanin metabolic process"/>
    <property type="evidence" value="ECO:0007669"/>
    <property type="project" value="UniProtKB-ARBA"/>
</dbReference>
<dbReference type="Pfam" id="PF03722">
    <property type="entry name" value="Hemocyanin_N"/>
    <property type="match status" value="1"/>
</dbReference>
<dbReference type="PROSITE" id="PS00210">
    <property type="entry name" value="HEMOCYANIN_2"/>
    <property type="match status" value="1"/>
</dbReference>
<comment type="similarity">
    <text evidence="3">Belongs to the tyrosinase family.</text>
</comment>
<dbReference type="Pfam" id="PF00372">
    <property type="entry name" value="Hemocyanin_M"/>
    <property type="match status" value="1"/>
</dbReference>
<evidence type="ECO:0000256" key="4">
    <source>
        <dbReference type="ARBA" id="ARBA00011906"/>
    </source>
</evidence>
<dbReference type="Proteomes" id="UP001549921">
    <property type="component" value="Unassembled WGS sequence"/>
</dbReference>
<dbReference type="GO" id="GO:0005576">
    <property type="term" value="C:extracellular region"/>
    <property type="evidence" value="ECO:0007669"/>
    <property type="project" value="UniProtKB-SubCell"/>
</dbReference>
<dbReference type="SUPFAM" id="SSF81296">
    <property type="entry name" value="E set domains"/>
    <property type="match status" value="1"/>
</dbReference>
<dbReference type="PANTHER" id="PTHR11511:SF4">
    <property type="entry name" value="PHENOLOXIDASE 2-RELATED"/>
    <property type="match status" value="1"/>
</dbReference>
<dbReference type="GO" id="GO:0004503">
    <property type="term" value="F:tyrosinase activity"/>
    <property type="evidence" value="ECO:0007669"/>
    <property type="project" value="UniProtKB-EC"/>
</dbReference>
<dbReference type="SUPFAM" id="SSF48056">
    <property type="entry name" value="Di-copper centre-containing domain"/>
    <property type="match status" value="1"/>
</dbReference>
<evidence type="ECO:0000256" key="10">
    <source>
        <dbReference type="ARBA" id="ARBA00023157"/>
    </source>
</evidence>
<comment type="subcellular location">
    <subcellularLocation>
        <location evidence="2">Secreted</location>
    </subcellularLocation>
</comment>
<accession>A0ABD0SI44</accession>
<dbReference type="AlphaFoldDB" id="A0ABD0SI44"/>
<dbReference type="EMBL" id="JBEDNZ010000022">
    <property type="protein sequence ID" value="KAL0818191.1"/>
    <property type="molecule type" value="Genomic_DNA"/>
</dbReference>
<evidence type="ECO:0000256" key="11">
    <source>
        <dbReference type="ARBA" id="ARBA00048233"/>
    </source>
</evidence>